<keyword evidence="3" id="KW-1185">Reference proteome</keyword>
<gene>
    <name evidence="2" type="ORF">CVT25_013277</name>
</gene>
<keyword evidence="1" id="KW-0812">Transmembrane</keyword>
<dbReference type="EMBL" id="NHYD01001657">
    <property type="protein sequence ID" value="PPQ90308.1"/>
    <property type="molecule type" value="Genomic_DNA"/>
</dbReference>
<organism evidence="2 3">
    <name type="scientific">Psilocybe cyanescens</name>
    <dbReference type="NCBI Taxonomy" id="93625"/>
    <lineage>
        <taxon>Eukaryota</taxon>
        <taxon>Fungi</taxon>
        <taxon>Dikarya</taxon>
        <taxon>Basidiomycota</taxon>
        <taxon>Agaricomycotina</taxon>
        <taxon>Agaricomycetes</taxon>
        <taxon>Agaricomycetidae</taxon>
        <taxon>Agaricales</taxon>
        <taxon>Agaricineae</taxon>
        <taxon>Strophariaceae</taxon>
        <taxon>Psilocybe</taxon>
    </lineage>
</organism>
<dbReference type="AlphaFoldDB" id="A0A409XHS5"/>
<dbReference type="InterPro" id="IPR023201">
    <property type="entry name" value="SecY_dom_sf"/>
</dbReference>
<reference evidence="2 3" key="1">
    <citation type="journal article" date="2018" name="Evol. Lett.">
        <title>Horizontal gene cluster transfer increased hallucinogenic mushroom diversity.</title>
        <authorList>
            <person name="Reynolds H.T."/>
            <person name="Vijayakumar V."/>
            <person name="Gluck-Thaler E."/>
            <person name="Korotkin H.B."/>
            <person name="Matheny P.B."/>
            <person name="Slot J.C."/>
        </authorList>
    </citation>
    <scope>NUCLEOTIDE SEQUENCE [LARGE SCALE GENOMIC DNA]</scope>
    <source>
        <strain evidence="2 3">2631</strain>
    </source>
</reference>
<comment type="caution">
    <text evidence="2">The sequence shown here is derived from an EMBL/GenBank/DDBJ whole genome shotgun (WGS) entry which is preliminary data.</text>
</comment>
<dbReference type="InParanoid" id="A0A409XHS5"/>
<dbReference type="Proteomes" id="UP000283269">
    <property type="component" value="Unassembled WGS sequence"/>
</dbReference>
<accession>A0A409XHS5</accession>
<dbReference type="SUPFAM" id="SSF103491">
    <property type="entry name" value="Preprotein translocase SecY subunit"/>
    <property type="match status" value="1"/>
</dbReference>
<feature type="transmembrane region" description="Helical" evidence="1">
    <location>
        <begin position="43"/>
        <end position="65"/>
    </location>
</feature>
<keyword evidence="1" id="KW-0472">Membrane</keyword>
<dbReference type="OrthoDB" id="3010309at2759"/>
<feature type="transmembrane region" description="Helical" evidence="1">
    <location>
        <begin position="18"/>
        <end position="37"/>
    </location>
</feature>
<proteinExistence type="predicted"/>
<dbReference type="Gene3D" id="1.10.3370.10">
    <property type="entry name" value="SecY subunit domain"/>
    <property type="match status" value="1"/>
</dbReference>
<sequence>MDFSVKDDHALFSGAQRLFALIIAIGQAIVYVLTGLYGHHKDLGAGVCLLLIIQLIVAALIVTCCPCT</sequence>
<evidence type="ECO:0000256" key="1">
    <source>
        <dbReference type="SAM" id="Phobius"/>
    </source>
</evidence>
<evidence type="ECO:0000313" key="2">
    <source>
        <dbReference type="EMBL" id="PPQ90308.1"/>
    </source>
</evidence>
<dbReference type="STRING" id="93625.A0A409XHS5"/>
<protein>
    <submittedName>
        <fullName evidence="2">Uncharacterized protein</fullName>
    </submittedName>
</protein>
<name>A0A409XHS5_PSICY</name>
<evidence type="ECO:0000313" key="3">
    <source>
        <dbReference type="Proteomes" id="UP000283269"/>
    </source>
</evidence>
<keyword evidence="1" id="KW-1133">Transmembrane helix</keyword>